<dbReference type="PANTHER" id="PTHR12154">
    <property type="entry name" value="GLYCOSYL TRANSFERASE-RELATED"/>
    <property type="match status" value="1"/>
</dbReference>
<dbReference type="EMBL" id="JBICBT010000941">
    <property type="protein sequence ID" value="KAL3091576.1"/>
    <property type="molecule type" value="Genomic_DNA"/>
</dbReference>
<evidence type="ECO:0000256" key="6">
    <source>
        <dbReference type="ARBA" id="ARBA00022989"/>
    </source>
</evidence>
<feature type="transmembrane region" description="Helical" evidence="8">
    <location>
        <begin position="115"/>
        <end position="134"/>
    </location>
</feature>
<comment type="similarity">
    <text evidence="2">Belongs to the ALG14 family.</text>
</comment>
<dbReference type="Proteomes" id="UP001620626">
    <property type="component" value="Unassembled WGS sequence"/>
</dbReference>
<evidence type="ECO:0000256" key="7">
    <source>
        <dbReference type="ARBA" id="ARBA00023136"/>
    </source>
</evidence>
<organism evidence="9 10">
    <name type="scientific">Heterodera trifolii</name>
    <dbReference type="NCBI Taxonomy" id="157864"/>
    <lineage>
        <taxon>Eukaryota</taxon>
        <taxon>Metazoa</taxon>
        <taxon>Ecdysozoa</taxon>
        <taxon>Nematoda</taxon>
        <taxon>Chromadorea</taxon>
        <taxon>Rhabditida</taxon>
        <taxon>Tylenchina</taxon>
        <taxon>Tylenchomorpha</taxon>
        <taxon>Tylenchoidea</taxon>
        <taxon>Heteroderidae</taxon>
        <taxon>Heteroderinae</taxon>
        <taxon>Heterodera</taxon>
    </lineage>
</organism>
<evidence type="ECO:0000313" key="9">
    <source>
        <dbReference type="EMBL" id="KAL3091576.1"/>
    </source>
</evidence>
<keyword evidence="6 8" id="KW-1133">Transmembrane helix</keyword>
<keyword evidence="5" id="KW-0256">Endoplasmic reticulum</keyword>
<evidence type="ECO:0000256" key="3">
    <source>
        <dbReference type="ARBA" id="ARBA00017467"/>
    </source>
</evidence>
<keyword evidence="10" id="KW-1185">Reference proteome</keyword>
<reference evidence="9 10" key="1">
    <citation type="submission" date="2024-10" db="EMBL/GenBank/DDBJ databases">
        <authorList>
            <person name="Kim D."/>
        </authorList>
    </citation>
    <scope>NUCLEOTIDE SEQUENCE [LARGE SCALE GENOMIC DNA]</scope>
    <source>
        <strain evidence="9">BH-2024</strain>
    </source>
</reference>
<dbReference type="GO" id="GO:0005789">
    <property type="term" value="C:endoplasmic reticulum membrane"/>
    <property type="evidence" value="ECO:0007669"/>
    <property type="project" value="UniProtKB-SubCell"/>
</dbReference>
<dbReference type="Pfam" id="PF08660">
    <property type="entry name" value="Alg14"/>
    <property type="match status" value="1"/>
</dbReference>
<evidence type="ECO:0000256" key="8">
    <source>
        <dbReference type="SAM" id="Phobius"/>
    </source>
</evidence>
<evidence type="ECO:0000256" key="4">
    <source>
        <dbReference type="ARBA" id="ARBA00022692"/>
    </source>
</evidence>
<dbReference type="Gene3D" id="3.40.50.2000">
    <property type="entry name" value="Glycogen Phosphorylase B"/>
    <property type="match status" value="1"/>
</dbReference>
<feature type="transmembrane region" description="Helical" evidence="8">
    <location>
        <begin position="12"/>
        <end position="29"/>
    </location>
</feature>
<keyword evidence="4 8" id="KW-0812">Transmembrane</keyword>
<evidence type="ECO:0000313" key="10">
    <source>
        <dbReference type="Proteomes" id="UP001620626"/>
    </source>
</evidence>
<sequence>MSPPSSFLFEQFFPWLVSLVALFSIIIWLRSKTNRTLFVNHDKGRRLMAVLGSGGHTTEMLKLLAAQDDLFPERLYVIAKSDNLSIAKVEEFERTHGNKFCVRIVPRAREVGQNLLSSLGSTVVAFFHSFQLVYQERADVVISNGPAIGLGICLFACLFNFLRLYRCHVVFVESICRVQKLSLTGWLIYYFRISHAFIVQWKNLQKKYPRSEYMGRLV</sequence>
<evidence type="ECO:0000256" key="5">
    <source>
        <dbReference type="ARBA" id="ARBA00022824"/>
    </source>
</evidence>
<feature type="transmembrane region" description="Helical" evidence="8">
    <location>
        <begin position="140"/>
        <end position="162"/>
    </location>
</feature>
<accession>A0ABD2JLU3</accession>
<protein>
    <recommendedName>
        <fullName evidence="3">UDP-N-acetylglucosamine transferase subunit ALG14</fullName>
    </recommendedName>
</protein>
<dbReference type="InterPro" id="IPR013969">
    <property type="entry name" value="Oligosacch_biosynth_Alg14"/>
</dbReference>
<dbReference type="PANTHER" id="PTHR12154:SF4">
    <property type="entry name" value="UDP-N-ACETYLGLUCOSAMINE TRANSFERASE SUBUNIT ALG14 HOMOLOG"/>
    <property type="match status" value="1"/>
</dbReference>
<evidence type="ECO:0000256" key="1">
    <source>
        <dbReference type="ARBA" id="ARBA00004389"/>
    </source>
</evidence>
<comment type="caution">
    <text evidence="9">The sequence shown here is derived from an EMBL/GenBank/DDBJ whole genome shotgun (WGS) entry which is preliminary data.</text>
</comment>
<keyword evidence="7 8" id="KW-0472">Membrane</keyword>
<evidence type="ECO:0000256" key="2">
    <source>
        <dbReference type="ARBA" id="ARBA00009731"/>
    </source>
</evidence>
<dbReference type="AlphaFoldDB" id="A0ABD2JLU3"/>
<name>A0ABD2JLU3_9BILA</name>
<comment type="subcellular location">
    <subcellularLocation>
        <location evidence="1">Endoplasmic reticulum membrane</location>
        <topology evidence="1">Single-pass membrane protein</topology>
    </subcellularLocation>
</comment>
<gene>
    <name evidence="9" type="ORF">niasHT_024158</name>
</gene>
<proteinExistence type="inferred from homology"/>